<dbReference type="EMBL" id="FMTP01000008">
    <property type="protein sequence ID" value="SCW93977.1"/>
    <property type="molecule type" value="Genomic_DNA"/>
</dbReference>
<evidence type="ECO:0000256" key="3">
    <source>
        <dbReference type="ARBA" id="ARBA00032824"/>
    </source>
</evidence>
<dbReference type="GO" id="GO:0042744">
    <property type="term" value="P:hydrogen peroxide catabolic process"/>
    <property type="evidence" value="ECO:0007669"/>
    <property type="project" value="TreeGrafter"/>
</dbReference>
<comment type="similarity">
    <text evidence="1">Belongs to the peroxiredoxin family. AhpC/Prx1 subfamily.</text>
</comment>
<feature type="domain" description="Thioredoxin" evidence="6">
    <location>
        <begin position="19"/>
        <end position="174"/>
    </location>
</feature>
<feature type="active site" description="Cysteine sulfenic acid (-SOH) intermediate; for peroxidase activity" evidence="5">
    <location>
        <position position="60"/>
    </location>
</feature>
<evidence type="ECO:0000313" key="7">
    <source>
        <dbReference type="EMBL" id="SCW93977.1"/>
    </source>
</evidence>
<evidence type="ECO:0000256" key="4">
    <source>
        <dbReference type="ARBA" id="ARBA00037420"/>
    </source>
</evidence>
<dbReference type="GO" id="GO:0005829">
    <property type="term" value="C:cytosol"/>
    <property type="evidence" value="ECO:0007669"/>
    <property type="project" value="TreeGrafter"/>
</dbReference>
<dbReference type="GO" id="GO:0006979">
    <property type="term" value="P:response to oxidative stress"/>
    <property type="evidence" value="ECO:0007669"/>
    <property type="project" value="TreeGrafter"/>
</dbReference>
<dbReference type="InterPro" id="IPR013766">
    <property type="entry name" value="Thioredoxin_domain"/>
</dbReference>
<dbReference type="GO" id="GO:0033554">
    <property type="term" value="P:cellular response to stress"/>
    <property type="evidence" value="ECO:0007669"/>
    <property type="project" value="TreeGrafter"/>
</dbReference>
<dbReference type="InterPro" id="IPR050217">
    <property type="entry name" value="Peroxiredoxin"/>
</dbReference>
<dbReference type="PROSITE" id="PS51352">
    <property type="entry name" value="THIOREDOXIN_2"/>
    <property type="match status" value="1"/>
</dbReference>
<name>A0A1G4UKD5_9HYPH</name>
<dbReference type="STRING" id="177413.SAMN05660859_4046"/>
<dbReference type="Proteomes" id="UP000198889">
    <property type="component" value="Unassembled WGS sequence"/>
</dbReference>
<evidence type="ECO:0000256" key="5">
    <source>
        <dbReference type="PIRSR" id="PIRSR000239-1"/>
    </source>
</evidence>
<keyword evidence="2" id="KW-0560">Oxidoreductase</keyword>
<protein>
    <recommendedName>
        <fullName evidence="3">Thioredoxin peroxidase</fullName>
    </recommendedName>
</protein>
<dbReference type="PANTHER" id="PTHR10681">
    <property type="entry name" value="THIOREDOXIN PEROXIDASE"/>
    <property type="match status" value="1"/>
</dbReference>
<dbReference type="GO" id="GO:0008379">
    <property type="term" value="F:thioredoxin peroxidase activity"/>
    <property type="evidence" value="ECO:0007669"/>
    <property type="project" value="TreeGrafter"/>
</dbReference>
<proteinExistence type="inferred from homology"/>
<reference evidence="8" key="1">
    <citation type="submission" date="2016-10" db="EMBL/GenBank/DDBJ databases">
        <authorList>
            <person name="Varghese N."/>
            <person name="Submissions S."/>
        </authorList>
    </citation>
    <scope>NUCLEOTIDE SEQUENCE [LARGE SCALE GENOMIC DNA]</scope>
    <source>
        <strain evidence="8">CGMCC 1.1761</strain>
    </source>
</reference>
<evidence type="ECO:0000259" key="6">
    <source>
        <dbReference type="PROSITE" id="PS51352"/>
    </source>
</evidence>
<accession>A0A1G4UKD5</accession>
<dbReference type="InterPro" id="IPR036249">
    <property type="entry name" value="Thioredoxin-like_sf"/>
</dbReference>
<dbReference type="GO" id="GO:0045454">
    <property type="term" value="P:cell redox homeostasis"/>
    <property type="evidence" value="ECO:0007669"/>
    <property type="project" value="TreeGrafter"/>
</dbReference>
<dbReference type="PIRSF" id="PIRSF000239">
    <property type="entry name" value="AHPC"/>
    <property type="match status" value="1"/>
</dbReference>
<dbReference type="InterPro" id="IPR024706">
    <property type="entry name" value="Peroxiredoxin_AhpC-typ"/>
</dbReference>
<organism evidence="7 8">
    <name type="scientific">Ancylobacter rudongensis</name>
    <dbReference type="NCBI Taxonomy" id="177413"/>
    <lineage>
        <taxon>Bacteria</taxon>
        <taxon>Pseudomonadati</taxon>
        <taxon>Pseudomonadota</taxon>
        <taxon>Alphaproteobacteria</taxon>
        <taxon>Hyphomicrobiales</taxon>
        <taxon>Xanthobacteraceae</taxon>
        <taxon>Ancylobacter</taxon>
    </lineage>
</organism>
<dbReference type="SUPFAM" id="SSF52833">
    <property type="entry name" value="Thioredoxin-like"/>
    <property type="match status" value="1"/>
</dbReference>
<evidence type="ECO:0000313" key="8">
    <source>
        <dbReference type="Proteomes" id="UP000198889"/>
    </source>
</evidence>
<dbReference type="Gene3D" id="3.40.30.10">
    <property type="entry name" value="Glutaredoxin"/>
    <property type="match status" value="1"/>
</dbReference>
<gene>
    <name evidence="7" type="ORF">SAMN05660859_4046</name>
</gene>
<dbReference type="Pfam" id="PF00578">
    <property type="entry name" value="AhpC-TSA"/>
    <property type="match status" value="1"/>
</dbReference>
<dbReference type="RefSeq" id="WP_091443469.1">
    <property type="nucleotide sequence ID" value="NZ_FMTP01000008.1"/>
</dbReference>
<dbReference type="InterPro" id="IPR000866">
    <property type="entry name" value="AhpC/TSA"/>
</dbReference>
<evidence type="ECO:0000256" key="2">
    <source>
        <dbReference type="ARBA" id="ARBA00023002"/>
    </source>
</evidence>
<comment type="function">
    <text evidence="4">Thiol-specific peroxidase that catalyzes the reduction of hydrogen peroxide and organic hydroperoxides to water and alcohols, respectively. Plays a role in cell protection against oxidative stress by detoxifying peroxides.</text>
</comment>
<dbReference type="AlphaFoldDB" id="A0A1G4UKD5"/>
<dbReference type="PANTHER" id="PTHR10681:SF128">
    <property type="entry name" value="THIOREDOXIN-DEPENDENT PEROXIDE REDUCTASE, MITOCHONDRIAL"/>
    <property type="match status" value="1"/>
</dbReference>
<keyword evidence="8" id="KW-1185">Reference proteome</keyword>
<dbReference type="NCBIfam" id="NF009668">
    <property type="entry name" value="PRK13189.1"/>
    <property type="match status" value="1"/>
</dbReference>
<evidence type="ECO:0000256" key="1">
    <source>
        <dbReference type="ARBA" id="ARBA00009796"/>
    </source>
</evidence>
<sequence length="217" mass="23579">MTGELPSESRIAVSAPRPLRIGDAAPVFSARSTQGQVELSDYRGRWLVLFSHPADFTPVCTSEFIALARLAPQFEALGVALLGLSVDSLFSHLGWLRAIRGAFGVDVPFPVVEDTSLVISRAYGMLDETAQDSSTVRASYFIDPEGIVRAISWYPMSVGRSAREMLRLAAALKRVEPGDAVTPEGWEPGDPVLRPLSDETALADEDPAWFCRTLDQG</sequence>